<organism evidence="1 2">
    <name type="scientific">Brachionus plicatilis</name>
    <name type="common">Marine rotifer</name>
    <name type="synonym">Brachionus muelleri</name>
    <dbReference type="NCBI Taxonomy" id="10195"/>
    <lineage>
        <taxon>Eukaryota</taxon>
        <taxon>Metazoa</taxon>
        <taxon>Spiralia</taxon>
        <taxon>Gnathifera</taxon>
        <taxon>Rotifera</taxon>
        <taxon>Eurotatoria</taxon>
        <taxon>Monogononta</taxon>
        <taxon>Pseudotrocha</taxon>
        <taxon>Ploima</taxon>
        <taxon>Brachionidae</taxon>
        <taxon>Brachionus</taxon>
    </lineage>
</organism>
<dbReference type="EMBL" id="REGN01010957">
    <property type="protein sequence ID" value="RMZ98138.1"/>
    <property type="molecule type" value="Genomic_DNA"/>
</dbReference>
<dbReference type="OrthoDB" id="10192762at2759"/>
<keyword evidence="2" id="KW-1185">Reference proteome</keyword>
<proteinExistence type="predicted"/>
<protein>
    <submittedName>
        <fullName evidence="1">Uncharacterized protein</fullName>
    </submittedName>
</protein>
<evidence type="ECO:0000313" key="1">
    <source>
        <dbReference type="EMBL" id="RMZ98138.1"/>
    </source>
</evidence>
<comment type="caution">
    <text evidence="1">The sequence shown here is derived from an EMBL/GenBank/DDBJ whole genome shotgun (WGS) entry which is preliminary data.</text>
</comment>
<sequence>MRRDLTNIDEIKVEYDAERDDLFFLVVSNSKLNVISYNLNEINSLLANQTIDLAQLSIDSLNFNINLSAITFQSKLLAFAHEQSLHYFDISNCKLLNSKNFQEQSMNIEYFMNPTNMPLNSFKYLSAVENSDNLVMLDNMGNIHFVLNCYKSNEIKSFRSKDFVFESFKLNQDKLLGCDVVNFKLVCFDLKRAKENNSFNKSFFTIDFANSKDIQHYGLSLSNKNIYLIEKKKNLRFFDVINTDEFKAKQTANLTLYTEATSVLCSKEFISLSMKDRKVISFLISDKDN</sequence>
<reference evidence="1 2" key="1">
    <citation type="journal article" date="2018" name="Sci. Rep.">
        <title>Genomic signatures of local adaptation to the degree of environmental predictability in rotifers.</title>
        <authorList>
            <person name="Franch-Gras L."/>
            <person name="Hahn C."/>
            <person name="Garcia-Roger E.M."/>
            <person name="Carmona M.J."/>
            <person name="Serra M."/>
            <person name="Gomez A."/>
        </authorList>
    </citation>
    <scope>NUCLEOTIDE SEQUENCE [LARGE SCALE GENOMIC DNA]</scope>
    <source>
        <strain evidence="1">HYR1</strain>
    </source>
</reference>
<dbReference type="Proteomes" id="UP000276133">
    <property type="component" value="Unassembled WGS sequence"/>
</dbReference>
<feature type="non-terminal residue" evidence="1">
    <location>
        <position position="289"/>
    </location>
</feature>
<name>A0A3M7PGH5_BRAPC</name>
<accession>A0A3M7PGH5</accession>
<gene>
    <name evidence="1" type="ORF">BpHYR1_002538</name>
</gene>
<dbReference type="AlphaFoldDB" id="A0A3M7PGH5"/>
<evidence type="ECO:0000313" key="2">
    <source>
        <dbReference type="Proteomes" id="UP000276133"/>
    </source>
</evidence>